<dbReference type="PANTHER" id="PTHR30250:SF21">
    <property type="entry name" value="LIPID II FLIPPASE MURJ"/>
    <property type="match status" value="1"/>
</dbReference>
<evidence type="ECO:0000256" key="4">
    <source>
        <dbReference type="ARBA" id="ARBA00022989"/>
    </source>
</evidence>
<dbReference type="AlphaFoldDB" id="A0A3R6EYK9"/>
<feature type="transmembrane region" description="Helical" evidence="6">
    <location>
        <begin position="68"/>
        <end position="88"/>
    </location>
</feature>
<comment type="caution">
    <text evidence="7">The sequence shown here is derived from an EMBL/GenBank/DDBJ whole genome shotgun (WGS) entry which is preliminary data.</text>
</comment>
<dbReference type="CDD" id="cd13124">
    <property type="entry name" value="MATE_SpoVB_like"/>
    <property type="match status" value="1"/>
</dbReference>
<feature type="transmembrane region" description="Helical" evidence="6">
    <location>
        <begin position="32"/>
        <end position="56"/>
    </location>
</feature>
<evidence type="ECO:0000256" key="1">
    <source>
        <dbReference type="ARBA" id="ARBA00004651"/>
    </source>
</evidence>
<evidence type="ECO:0000313" key="8">
    <source>
        <dbReference type="Proteomes" id="UP000283492"/>
    </source>
</evidence>
<feature type="transmembrane region" description="Helical" evidence="6">
    <location>
        <begin position="403"/>
        <end position="425"/>
    </location>
</feature>
<evidence type="ECO:0000256" key="5">
    <source>
        <dbReference type="ARBA" id="ARBA00023136"/>
    </source>
</evidence>
<reference evidence="7 8" key="1">
    <citation type="submission" date="2018-08" db="EMBL/GenBank/DDBJ databases">
        <title>A genome reference for cultivated species of the human gut microbiota.</title>
        <authorList>
            <person name="Zou Y."/>
            <person name="Xue W."/>
            <person name="Luo G."/>
        </authorList>
    </citation>
    <scope>NUCLEOTIDE SEQUENCE [LARGE SCALE GENOMIC DNA]</scope>
    <source>
        <strain evidence="7 8">AM42-1AC</strain>
    </source>
</reference>
<feature type="transmembrane region" description="Helical" evidence="6">
    <location>
        <begin position="372"/>
        <end position="391"/>
    </location>
</feature>
<name>A0A3R6EYK9_9FIRM</name>
<accession>A0A3R6EYK9</accession>
<dbReference type="PIRSF" id="PIRSF038958">
    <property type="entry name" value="PG_synth_SpoVB"/>
    <property type="match status" value="1"/>
</dbReference>
<dbReference type="PANTHER" id="PTHR30250">
    <property type="entry name" value="PST FAMILY PREDICTED COLANIC ACID TRANSPORTER"/>
    <property type="match status" value="1"/>
</dbReference>
<sequence length="460" mass="50256">MNPALPNALIWCPEIRIPGGQMSKNLSVKRTLFTGTLLLTTAGILSRFIGFFYKIFLSRTIGAEGLGIYQLIFPVMALCFSLTSAGIQTSVSRFVSSEIGKQNPAGARFYLLIGLILSVCLSVFTGLFMWNHSEFIAGSFLQETRCAPLIKILSFCYVPCSIHSCINGYYYGLKKALVPSLSQLAEQSARVGGVYLIYLVAQSNGRSIAISDAVWGLVLGEFAGMLVSLSFIGFGACKGNIRKTTWSLLTMSFPLTLNRLTLNLFTTIENLLIPYQLKLFGYSSSDALSIYGILTGMAFAIIMFPTVLTNSISVLLLPVVSEAQAKHNDRLIREAIIKTTESCLLLGLLCTIGLLVLGDFIGNFIFKNALSATFIVTMSWICPFLYLGSTLNSIFHGLGKPGITLFLNLFSCLIRILFIIFLIPVIGIKGYLTGLLISQIALCVLALLWLYRLMKKGSSG</sequence>
<organism evidence="7 8">
    <name type="scientific">Roseburia inulinivorans</name>
    <dbReference type="NCBI Taxonomy" id="360807"/>
    <lineage>
        <taxon>Bacteria</taxon>
        <taxon>Bacillati</taxon>
        <taxon>Bacillota</taxon>
        <taxon>Clostridia</taxon>
        <taxon>Lachnospirales</taxon>
        <taxon>Lachnospiraceae</taxon>
        <taxon>Roseburia</taxon>
    </lineage>
</organism>
<evidence type="ECO:0000313" key="7">
    <source>
        <dbReference type="EMBL" id="RHA90783.1"/>
    </source>
</evidence>
<feature type="transmembrane region" description="Helical" evidence="6">
    <location>
        <begin position="288"/>
        <end position="321"/>
    </location>
</feature>
<dbReference type="Pfam" id="PF01943">
    <property type="entry name" value="Polysacc_synt"/>
    <property type="match status" value="1"/>
</dbReference>
<protein>
    <submittedName>
        <fullName evidence="7">Polysaccharide biosynthesis protein</fullName>
    </submittedName>
</protein>
<evidence type="ECO:0000256" key="3">
    <source>
        <dbReference type="ARBA" id="ARBA00022692"/>
    </source>
</evidence>
<proteinExistence type="predicted"/>
<feature type="transmembrane region" description="Helical" evidence="6">
    <location>
        <begin position="342"/>
        <end position="366"/>
    </location>
</feature>
<feature type="transmembrane region" description="Helical" evidence="6">
    <location>
        <begin position="109"/>
        <end position="130"/>
    </location>
</feature>
<feature type="transmembrane region" description="Helical" evidence="6">
    <location>
        <begin position="213"/>
        <end position="234"/>
    </location>
</feature>
<comment type="subcellular location">
    <subcellularLocation>
        <location evidence="1">Cell membrane</location>
        <topology evidence="1">Multi-pass membrane protein</topology>
    </subcellularLocation>
</comment>
<keyword evidence="5 6" id="KW-0472">Membrane</keyword>
<keyword evidence="4 6" id="KW-1133">Transmembrane helix</keyword>
<dbReference type="EMBL" id="QSFX01000004">
    <property type="protein sequence ID" value="RHA90783.1"/>
    <property type="molecule type" value="Genomic_DNA"/>
</dbReference>
<dbReference type="InterPro" id="IPR024923">
    <property type="entry name" value="PG_synth_SpoVB"/>
</dbReference>
<dbReference type="Proteomes" id="UP000283492">
    <property type="component" value="Unassembled WGS sequence"/>
</dbReference>
<evidence type="ECO:0000256" key="6">
    <source>
        <dbReference type="SAM" id="Phobius"/>
    </source>
</evidence>
<dbReference type="InterPro" id="IPR050833">
    <property type="entry name" value="Poly_Biosynth_Transport"/>
</dbReference>
<dbReference type="GO" id="GO:0005886">
    <property type="term" value="C:plasma membrane"/>
    <property type="evidence" value="ECO:0007669"/>
    <property type="project" value="UniProtKB-SubCell"/>
</dbReference>
<feature type="transmembrane region" description="Helical" evidence="6">
    <location>
        <begin position="246"/>
        <end position="268"/>
    </location>
</feature>
<gene>
    <name evidence="7" type="ORF">DW914_04320</name>
</gene>
<dbReference type="InterPro" id="IPR002797">
    <property type="entry name" value="Polysacc_synth"/>
</dbReference>
<keyword evidence="2" id="KW-1003">Cell membrane</keyword>
<feature type="transmembrane region" description="Helical" evidence="6">
    <location>
        <begin position="431"/>
        <end position="451"/>
    </location>
</feature>
<evidence type="ECO:0000256" key="2">
    <source>
        <dbReference type="ARBA" id="ARBA00022475"/>
    </source>
</evidence>
<keyword evidence="3 6" id="KW-0812">Transmembrane</keyword>